<name>B9L416_THERP</name>
<evidence type="ECO:0000256" key="2">
    <source>
        <dbReference type="ARBA" id="ARBA00005262"/>
    </source>
</evidence>
<dbReference type="HOGENOM" id="CLU_2453646_0_0_0"/>
<dbReference type="InterPro" id="IPR003370">
    <property type="entry name" value="Chromate_transpt"/>
</dbReference>
<keyword evidence="5 7" id="KW-1133">Transmembrane helix</keyword>
<feature type="transmembrane region" description="Helical" evidence="7">
    <location>
        <begin position="64"/>
        <end position="84"/>
    </location>
</feature>
<organism evidence="8 9">
    <name type="scientific">Thermomicrobium roseum (strain ATCC 27502 / DSM 5159 / P-2)</name>
    <dbReference type="NCBI Taxonomy" id="309801"/>
    <lineage>
        <taxon>Bacteria</taxon>
        <taxon>Pseudomonadati</taxon>
        <taxon>Thermomicrobiota</taxon>
        <taxon>Thermomicrobia</taxon>
        <taxon>Thermomicrobiales</taxon>
        <taxon>Thermomicrobiaceae</taxon>
        <taxon>Thermomicrobium</taxon>
    </lineage>
</organism>
<dbReference type="RefSeq" id="WP_012642415.1">
    <property type="nucleotide sequence ID" value="NC_011961.1"/>
</dbReference>
<evidence type="ECO:0000256" key="1">
    <source>
        <dbReference type="ARBA" id="ARBA00004651"/>
    </source>
</evidence>
<evidence type="ECO:0000256" key="4">
    <source>
        <dbReference type="ARBA" id="ARBA00022692"/>
    </source>
</evidence>
<comment type="subcellular location">
    <subcellularLocation>
        <location evidence="1">Cell membrane</location>
        <topology evidence="1">Multi-pass membrane protein</topology>
    </subcellularLocation>
</comment>
<evidence type="ECO:0000256" key="6">
    <source>
        <dbReference type="ARBA" id="ARBA00023136"/>
    </source>
</evidence>
<dbReference type="AlphaFoldDB" id="B9L416"/>
<dbReference type="Proteomes" id="UP000000447">
    <property type="component" value="Plasmid unnamed"/>
</dbReference>
<dbReference type="eggNOG" id="COG2059">
    <property type="taxonomic scope" value="Bacteria"/>
</dbReference>
<keyword evidence="8" id="KW-0614">Plasmid</keyword>
<dbReference type="GO" id="GO:0015109">
    <property type="term" value="F:chromate transmembrane transporter activity"/>
    <property type="evidence" value="ECO:0007669"/>
    <property type="project" value="InterPro"/>
</dbReference>
<keyword evidence="9" id="KW-1185">Reference proteome</keyword>
<keyword evidence="3" id="KW-1003">Cell membrane</keyword>
<evidence type="ECO:0000256" key="3">
    <source>
        <dbReference type="ARBA" id="ARBA00022475"/>
    </source>
</evidence>
<dbReference type="GO" id="GO:0005886">
    <property type="term" value="C:plasma membrane"/>
    <property type="evidence" value="ECO:0007669"/>
    <property type="project" value="UniProtKB-SubCell"/>
</dbReference>
<geneLocation type="plasmid" evidence="9">
    <name>Tros</name>
</geneLocation>
<accession>B9L416</accession>
<sequence>MAGLPGALLATIAIFLPAFVFVAVVRPVAPRLGRSSRLASLLDGLNMAAVALMAGVLWELGRTAIGDPLSGFLALGALVALLRFEVNSA</sequence>
<dbReference type="Pfam" id="PF02417">
    <property type="entry name" value="Chromate_transp"/>
    <property type="match status" value="1"/>
</dbReference>
<keyword evidence="4 7" id="KW-0812">Transmembrane</keyword>
<feature type="transmembrane region" description="Helical" evidence="7">
    <location>
        <begin position="38"/>
        <end position="58"/>
    </location>
</feature>
<dbReference type="EMBL" id="CP001276">
    <property type="protein sequence ID" value="ACM06428.1"/>
    <property type="molecule type" value="Genomic_DNA"/>
</dbReference>
<proteinExistence type="inferred from homology"/>
<keyword evidence="6 7" id="KW-0472">Membrane</keyword>
<evidence type="ECO:0000256" key="7">
    <source>
        <dbReference type="SAM" id="Phobius"/>
    </source>
</evidence>
<evidence type="ECO:0000313" key="9">
    <source>
        <dbReference type="Proteomes" id="UP000000447"/>
    </source>
</evidence>
<reference evidence="8 9" key="1">
    <citation type="journal article" date="2009" name="PLoS ONE">
        <title>Complete genome sequence of the aerobic CO-oxidizing thermophile Thermomicrobium roseum.</title>
        <authorList>
            <person name="Wu D."/>
            <person name="Raymond J."/>
            <person name="Wu M."/>
            <person name="Chatterji S."/>
            <person name="Ren Q."/>
            <person name="Graham J.E."/>
            <person name="Bryant D.A."/>
            <person name="Robb F."/>
            <person name="Colman A."/>
            <person name="Tallon L.J."/>
            <person name="Badger J.H."/>
            <person name="Madupu R."/>
            <person name="Ward N.L."/>
            <person name="Eisen J.A."/>
        </authorList>
    </citation>
    <scope>NUCLEOTIDE SEQUENCE [LARGE SCALE GENOMIC DNA]</scope>
    <source>
        <strain evidence="9">ATCC 27502 / DSM 5159 / P-2</strain>
        <plasmid evidence="8">unnamed</plasmid>
    </source>
</reference>
<protein>
    <submittedName>
        <fullName evidence="8">Chromate transporter, chromate ion transporter</fullName>
    </submittedName>
</protein>
<dbReference type="KEGG" id="tro:trd_A0531"/>
<gene>
    <name evidence="8" type="ordered locus">trd_A0531</name>
</gene>
<evidence type="ECO:0000313" key="8">
    <source>
        <dbReference type="EMBL" id="ACM06428.1"/>
    </source>
</evidence>
<evidence type="ECO:0000256" key="5">
    <source>
        <dbReference type="ARBA" id="ARBA00022989"/>
    </source>
</evidence>
<feature type="transmembrane region" description="Helical" evidence="7">
    <location>
        <begin position="6"/>
        <end position="26"/>
    </location>
</feature>
<dbReference type="PANTHER" id="PTHR33567">
    <property type="entry name" value="CHROMATE ION TRANSPORTER (EUROFUNG)"/>
    <property type="match status" value="1"/>
</dbReference>
<comment type="similarity">
    <text evidence="2">Belongs to the chromate ion transporter (CHR) (TC 2.A.51) family.</text>
</comment>
<dbReference type="PANTHER" id="PTHR33567:SF3">
    <property type="entry name" value="CHROMATE ION TRANSPORTER (EUROFUNG)"/>
    <property type="match status" value="1"/>
</dbReference>